<keyword evidence="5" id="KW-1185">Reference proteome</keyword>
<evidence type="ECO:0000256" key="2">
    <source>
        <dbReference type="ARBA" id="ARBA00023315"/>
    </source>
</evidence>
<evidence type="ECO:0000313" key="4">
    <source>
        <dbReference type="EMBL" id="ANU24404.1"/>
    </source>
</evidence>
<dbReference type="PANTHER" id="PTHR43800">
    <property type="entry name" value="PEPTIDYL-LYSINE N-ACETYLTRANSFERASE YJAB"/>
    <property type="match status" value="1"/>
</dbReference>
<dbReference type="Proteomes" id="UP000092495">
    <property type="component" value="Chromosome"/>
</dbReference>
<dbReference type="Pfam" id="PF00583">
    <property type="entry name" value="Acetyltransf_1"/>
    <property type="match status" value="1"/>
</dbReference>
<dbReference type="GO" id="GO:0016747">
    <property type="term" value="F:acyltransferase activity, transferring groups other than amino-acyl groups"/>
    <property type="evidence" value="ECO:0007669"/>
    <property type="project" value="InterPro"/>
</dbReference>
<organism evidence="4 5">
    <name type="scientific">Planococcus donghaensis</name>
    <dbReference type="NCBI Taxonomy" id="414778"/>
    <lineage>
        <taxon>Bacteria</taxon>
        <taxon>Bacillati</taxon>
        <taxon>Bacillota</taxon>
        <taxon>Bacilli</taxon>
        <taxon>Bacillales</taxon>
        <taxon>Caryophanaceae</taxon>
        <taxon>Planococcus</taxon>
    </lineage>
</organism>
<dbReference type="AlphaFoldDB" id="A0A1C7EKA8"/>
<dbReference type="PROSITE" id="PS51186">
    <property type="entry name" value="GNAT"/>
    <property type="match status" value="1"/>
</dbReference>
<dbReference type="EMBL" id="CP016543">
    <property type="protein sequence ID" value="ANU24404.1"/>
    <property type="molecule type" value="Genomic_DNA"/>
</dbReference>
<dbReference type="Gene3D" id="3.40.630.30">
    <property type="match status" value="1"/>
</dbReference>
<dbReference type="RefSeq" id="WP_065527354.1">
    <property type="nucleotide sequence ID" value="NZ_CP016543.2"/>
</dbReference>
<protein>
    <submittedName>
        <fullName evidence="4">GNAT family N-acetyltransferase</fullName>
    </submittedName>
</protein>
<dbReference type="KEGG" id="pdg:BCM40_14065"/>
<feature type="domain" description="N-acetyltransferase" evidence="3">
    <location>
        <begin position="182"/>
        <end position="331"/>
    </location>
</feature>
<reference evidence="4" key="1">
    <citation type="submission" date="2016-10" db="EMBL/GenBank/DDBJ databases">
        <authorList>
            <person name="See-Too W.S."/>
        </authorList>
    </citation>
    <scope>NUCLEOTIDE SEQUENCE</scope>
    <source>
        <strain evidence="4">DSM 22276</strain>
    </source>
</reference>
<sequence length="331" mass="38892">MIRIIGMEEKHIRQMAVLLAKRHERERKIFDFLPKRFEEIDDTEEVLRKILERPFINGIVAVREIDVIGYLLYEFKEDSRHGRYVWMDYESIAISEHEHPRLLRLLYANAGAEWTKHGYFQHMLMAPLGDEKVIDQWLDQSFAFDQKYGILSLDNFEPKNGTIPKLEFRKGRKEDSSLLKKMAMWNSIHQSTAPSWLPITRETLENVKESYEALTEDQAAYLWLADQSDRIAGFHVYFRKEEPLSLILPEKCVELAAASTNPELRGTGIGRALANHCFEDMKSQGFDYIYADWRTANQLAAYFWPRMGFQPIMVRMTRQVDPRIAWAHGEE</sequence>
<name>A0A1C7EKA8_9BACL</name>
<dbReference type="InterPro" id="IPR016181">
    <property type="entry name" value="Acyl_CoA_acyltransferase"/>
</dbReference>
<dbReference type="STRING" id="414778.BCM40_14065"/>
<dbReference type="PANTHER" id="PTHR43800:SF1">
    <property type="entry name" value="PEPTIDYL-LYSINE N-ACETYLTRANSFERASE YJAB"/>
    <property type="match status" value="1"/>
</dbReference>
<gene>
    <name evidence="4" type="ORF">BCM40_14065</name>
</gene>
<dbReference type="OrthoDB" id="3971434at2"/>
<keyword evidence="1" id="KW-0808">Transferase</keyword>
<accession>A0A1C7EKA8</accession>
<proteinExistence type="predicted"/>
<dbReference type="InterPro" id="IPR000182">
    <property type="entry name" value="GNAT_dom"/>
</dbReference>
<evidence type="ECO:0000259" key="3">
    <source>
        <dbReference type="PROSITE" id="PS51186"/>
    </source>
</evidence>
<evidence type="ECO:0000256" key="1">
    <source>
        <dbReference type="ARBA" id="ARBA00022679"/>
    </source>
</evidence>
<keyword evidence="2" id="KW-0012">Acyltransferase</keyword>
<dbReference type="SUPFAM" id="SSF55729">
    <property type="entry name" value="Acyl-CoA N-acyltransferases (Nat)"/>
    <property type="match status" value="1"/>
</dbReference>
<evidence type="ECO:0000313" key="5">
    <source>
        <dbReference type="Proteomes" id="UP000092495"/>
    </source>
</evidence>
<dbReference type="CDD" id="cd04301">
    <property type="entry name" value="NAT_SF"/>
    <property type="match status" value="1"/>
</dbReference>